<dbReference type="GO" id="GO:0015627">
    <property type="term" value="C:type II protein secretion system complex"/>
    <property type="evidence" value="ECO:0007669"/>
    <property type="project" value="InterPro"/>
</dbReference>
<evidence type="ECO:0000313" key="11">
    <source>
        <dbReference type="EMBL" id="QBQ96220.1"/>
    </source>
</evidence>
<evidence type="ECO:0000256" key="6">
    <source>
        <dbReference type="ARBA" id="ARBA00022692"/>
    </source>
</evidence>
<comment type="subcellular location">
    <subcellularLocation>
        <location evidence="1">Cell inner membrane</location>
        <topology evidence="1">Single-pass membrane protein</topology>
    </subcellularLocation>
</comment>
<evidence type="ECO:0000256" key="1">
    <source>
        <dbReference type="ARBA" id="ARBA00004377"/>
    </source>
</evidence>
<accession>A0A4P7CKH5</accession>
<dbReference type="Gene3D" id="3.30.1360.100">
    <property type="entry name" value="General secretion pathway protein M, EpsM"/>
    <property type="match status" value="1"/>
</dbReference>
<keyword evidence="5" id="KW-0997">Cell inner membrane</keyword>
<evidence type="ECO:0000256" key="8">
    <source>
        <dbReference type="ARBA" id="ARBA00022989"/>
    </source>
</evidence>
<dbReference type="OrthoDB" id="8563628at2"/>
<dbReference type="EMBL" id="CP038148">
    <property type="protein sequence ID" value="QBQ96220.1"/>
    <property type="molecule type" value="Genomic_DNA"/>
</dbReference>
<comment type="similarity">
    <text evidence="2">Belongs to the GSP M family.</text>
</comment>
<dbReference type="GO" id="GO:0015628">
    <property type="term" value="P:protein secretion by the type II secretion system"/>
    <property type="evidence" value="ECO:0007669"/>
    <property type="project" value="InterPro"/>
</dbReference>
<name>A0A4P7CKH5_9BURK</name>
<keyword evidence="9 10" id="KW-0472">Membrane</keyword>
<evidence type="ECO:0000256" key="3">
    <source>
        <dbReference type="ARBA" id="ARBA00022448"/>
    </source>
</evidence>
<dbReference type="Proteomes" id="UP000295727">
    <property type="component" value="Chromosome 1"/>
</dbReference>
<evidence type="ECO:0000256" key="7">
    <source>
        <dbReference type="ARBA" id="ARBA00022927"/>
    </source>
</evidence>
<feature type="transmembrane region" description="Helical" evidence="10">
    <location>
        <begin position="39"/>
        <end position="57"/>
    </location>
</feature>
<evidence type="ECO:0000313" key="12">
    <source>
        <dbReference type="Proteomes" id="UP000295727"/>
    </source>
</evidence>
<dbReference type="Pfam" id="PF04612">
    <property type="entry name" value="T2SSM"/>
    <property type="match status" value="1"/>
</dbReference>
<evidence type="ECO:0000256" key="5">
    <source>
        <dbReference type="ARBA" id="ARBA00022519"/>
    </source>
</evidence>
<evidence type="ECO:0000256" key="9">
    <source>
        <dbReference type="ARBA" id="ARBA00023136"/>
    </source>
</evidence>
<dbReference type="SUPFAM" id="SSF103054">
    <property type="entry name" value="General secretion pathway protein M, EpsM"/>
    <property type="match status" value="1"/>
</dbReference>
<evidence type="ECO:0000256" key="10">
    <source>
        <dbReference type="SAM" id="Phobius"/>
    </source>
</evidence>
<keyword evidence="7" id="KW-0653">Protein transport</keyword>
<dbReference type="AlphaFoldDB" id="A0A4P7CKH5"/>
<dbReference type="GO" id="GO:0005886">
    <property type="term" value="C:plasma membrane"/>
    <property type="evidence" value="ECO:0007669"/>
    <property type="project" value="UniProtKB-SubCell"/>
</dbReference>
<reference evidence="11 12" key="1">
    <citation type="submission" date="2019-03" db="EMBL/GenBank/DDBJ databases">
        <title>Paraburkholderia sp. 7MH5, isolated from subtropical forest soil.</title>
        <authorList>
            <person name="Gao Z.-H."/>
            <person name="Qiu L.-H."/>
        </authorList>
    </citation>
    <scope>NUCLEOTIDE SEQUENCE [LARGE SCALE GENOMIC DNA]</scope>
    <source>
        <strain evidence="11 12">7MH5</strain>
    </source>
</reference>
<keyword evidence="3" id="KW-0813">Transport</keyword>
<keyword evidence="6 10" id="KW-0812">Transmembrane</keyword>
<dbReference type="InterPro" id="IPR023229">
    <property type="entry name" value="T2SS_M_periplasmic_sf"/>
</dbReference>
<gene>
    <name evidence="11" type="ORF">E1956_02900</name>
</gene>
<protein>
    <submittedName>
        <fullName evidence="11">Type II secretion system protein M</fullName>
    </submittedName>
</protein>
<keyword evidence="12" id="KW-1185">Reference proteome</keyword>
<evidence type="ECO:0000256" key="2">
    <source>
        <dbReference type="ARBA" id="ARBA00010637"/>
    </source>
</evidence>
<keyword evidence="8 10" id="KW-1133">Transmembrane helix</keyword>
<proteinExistence type="inferred from homology"/>
<sequence>MDDQERIVKTSDSNGAWAQALSEQWSNFWEARTAREQGLLTWGGALLAVAIGYSVLWQPASDGRARLRESLPGLQRGLAQMTAQADEARALAGAAASVAPGGQALKDALTASLSDHGMPGAQVQLIGTTAQVEMKNASFPAWSAWLDDVRKQYKVQVVEAHITALKADGQVDLTASLQPANAR</sequence>
<evidence type="ECO:0000256" key="4">
    <source>
        <dbReference type="ARBA" id="ARBA00022475"/>
    </source>
</evidence>
<dbReference type="InterPro" id="IPR007690">
    <property type="entry name" value="T2SS_GspM"/>
</dbReference>
<organism evidence="11 12">
    <name type="scientific">Paraburkholderia pallida</name>
    <dbReference type="NCBI Taxonomy" id="2547399"/>
    <lineage>
        <taxon>Bacteria</taxon>
        <taxon>Pseudomonadati</taxon>
        <taxon>Pseudomonadota</taxon>
        <taxon>Betaproteobacteria</taxon>
        <taxon>Burkholderiales</taxon>
        <taxon>Burkholderiaceae</taxon>
        <taxon>Paraburkholderia</taxon>
    </lineage>
</organism>
<dbReference type="KEGG" id="ppai:E1956_02900"/>
<keyword evidence="4" id="KW-1003">Cell membrane</keyword>